<dbReference type="RefSeq" id="WP_148755325.1">
    <property type="nucleotide sequence ID" value="NZ_VSSR01000069.1"/>
</dbReference>
<dbReference type="OrthoDB" id="9768696at2"/>
<keyword evidence="3" id="KW-0067">ATP-binding</keyword>
<dbReference type="InterPro" id="IPR003778">
    <property type="entry name" value="CT_A_B"/>
</dbReference>
<dbReference type="InterPro" id="IPR029000">
    <property type="entry name" value="Cyclophilin-like_dom_sf"/>
</dbReference>
<feature type="domain" description="Carboxyltransferase" evidence="4">
    <location>
        <begin position="23"/>
        <end position="307"/>
    </location>
</feature>
<evidence type="ECO:0000259" key="4">
    <source>
        <dbReference type="SMART" id="SM00797"/>
    </source>
</evidence>
<dbReference type="GO" id="GO:0016740">
    <property type="term" value="F:transferase activity"/>
    <property type="evidence" value="ECO:0007669"/>
    <property type="project" value="UniProtKB-KW"/>
</dbReference>
<accession>A0A5S4W4K4</accession>
<evidence type="ECO:0000256" key="3">
    <source>
        <dbReference type="ARBA" id="ARBA00022840"/>
    </source>
</evidence>
<dbReference type="GO" id="GO:0005524">
    <property type="term" value="F:ATP binding"/>
    <property type="evidence" value="ECO:0007669"/>
    <property type="project" value="UniProtKB-KW"/>
</dbReference>
<sequence length="327" mass="35438">MIEILSVTGPASVQDLGRFDQYRFGIGTAGAMDDVALRAGNILLGNDENAAGIEIPMVPFRLRFDRDMAFALTGAGVEAEIDGRVIPPWWRSHARAGDLLDIKAMPRGARLYLTVGGGIDVPMVLGSRSTQFRGEFGGLHGRPLQPGDILPCTASAATIGELGVEPAEITLARPNTAADETIVRVVIAGEYDGFDAATQALFWSSSWKITPQSNRYGYRLQGPAVKPRVPIEKRSHGIVPGVIQIPPNGQPIIQMRDAQTSGGYPKIATVIRADLWRVGQARLGSKLRFEQTAYAEALAAEAEMSAYIERLRTIVRLIEEIRTCRSS</sequence>
<dbReference type="NCBIfam" id="TIGR00724">
    <property type="entry name" value="urea_amlyse_rel"/>
    <property type="match status" value="1"/>
</dbReference>
<dbReference type="Pfam" id="PF02626">
    <property type="entry name" value="CT_A_B"/>
    <property type="match status" value="1"/>
</dbReference>
<keyword evidence="6" id="KW-1185">Reference proteome</keyword>
<dbReference type="SMART" id="SM00797">
    <property type="entry name" value="AHS2"/>
    <property type="match status" value="1"/>
</dbReference>
<reference evidence="5 6" key="1">
    <citation type="submission" date="2019-08" db="EMBL/GenBank/DDBJ databases">
        <title>Bradyrhizobium hipponensis sp. nov., a rhizobium isolated from a Lupinus angustifolius root nodule in Tunisia.</title>
        <authorList>
            <person name="Off K."/>
            <person name="Rejili M."/>
            <person name="Mars M."/>
            <person name="Brachmann A."/>
            <person name="Marin M."/>
        </authorList>
    </citation>
    <scope>NUCLEOTIDE SEQUENCE [LARGE SCALE GENOMIC DNA]</scope>
    <source>
        <strain evidence="5 6">CTAW11</strain>
    </source>
</reference>
<dbReference type="EMBL" id="VSSR01000069">
    <property type="protein sequence ID" value="TYL74894.1"/>
    <property type="molecule type" value="Genomic_DNA"/>
</dbReference>
<keyword evidence="2" id="KW-0378">Hydrolase</keyword>
<dbReference type="PANTHER" id="PTHR43309:SF3">
    <property type="entry name" value="5-OXOPROLINASE SUBUNIT C"/>
    <property type="match status" value="1"/>
</dbReference>
<dbReference type="Gene3D" id="2.40.100.10">
    <property type="entry name" value="Cyclophilin-like"/>
    <property type="match status" value="1"/>
</dbReference>
<keyword evidence="1" id="KW-0547">Nucleotide-binding</keyword>
<proteinExistence type="predicted"/>
<evidence type="ECO:0000256" key="1">
    <source>
        <dbReference type="ARBA" id="ARBA00022741"/>
    </source>
</evidence>
<name>A0A5S4W4K4_9BRAD</name>
<gene>
    <name evidence="5" type="ORF">FXB38_34095</name>
</gene>
<dbReference type="InterPro" id="IPR052708">
    <property type="entry name" value="PxpC"/>
</dbReference>
<protein>
    <submittedName>
        <fullName evidence="5">Biotin-dependent carboxyltransferase</fullName>
    </submittedName>
</protein>
<evidence type="ECO:0000313" key="6">
    <source>
        <dbReference type="Proteomes" id="UP000324853"/>
    </source>
</evidence>
<dbReference type="PANTHER" id="PTHR43309">
    <property type="entry name" value="5-OXOPROLINASE SUBUNIT C"/>
    <property type="match status" value="1"/>
</dbReference>
<dbReference type="Proteomes" id="UP000324853">
    <property type="component" value="Unassembled WGS sequence"/>
</dbReference>
<keyword evidence="5" id="KW-0808">Transferase</keyword>
<evidence type="ECO:0000256" key="2">
    <source>
        <dbReference type="ARBA" id="ARBA00022801"/>
    </source>
</evidence>
<evidence type="ECO:0000313" key="5">
    <source>
        <dbReference type="EMBL" id="TYL74894.1"/>
    </source>
</evidence>
<dbReference type="AlphaFoldDB" id="A0A5S4W4K4"/>
<comment type="caution">
    <text evidence="5">The sequence shown here is derived from an EMBL/GenBank/DDBJ whole genome shotgun (WGS) entry which is preliminary data.</text>
</comment>
<organism evidence="5 6">
    <name type="scientific">Bradyrhizobium cytisi</name>
    <dbReference type="NCBI Taxonomy" id="515489"/>
    <lineage>
        <taxon>Bacteria</taxon>
        <taxon>Pseudomonadati</taxon>
        <taxon>Pseudomonadota</taxon>
        <taxon>Alphaproteobacteria</taxon>
        <taxon>Hyphomicrobiales</taxon>
        <taxon>Nitrobacteraceae</taxon>
        <taxon>Bradyrhizobium</taxon>
    </lineage>
</organism>
<dbReference type="SUPFAM" id="SSF50891">
    <property type="entry name" value="Cyclophilin-like"/>
    <property type="match status" value="1"/>
</dbReference>
<dbReference type="GO" id="GO:0016787">
    <property type="term" value="F:hydrolase activity"/>
    <property type="evidence" value="ECO:0007669"/>
    <property type="project" value="UniProtKB-KW"/>
</dbReference>